<dbReference type="AlphaFoldDB" id="A0A084A9T0"/>
<evidence type="ECO:0000313" key="4">
    <source>
        <dbReference type="Proteomes" id="UP000028401"/>
    </source>
</evidence>
<feature type="region of interest" description="Disordered" evidence="2">
    <location>
        <begin position="1"/>
        <end position="25"/>
    </location>
</feature>
<evidence type="ECO:0000256" key="2">
    <source>
        <dbReference type="SAM" id="MobiDB-lite"/>
    </source>
</evidence>
<feature type="non-terminal residue" evidence="3">
    <location>
        <position position="1"/>
    </location>
</feature>
<dbReference type="Gene3D" id="1.20.5.340">
    <property type="match status" value="1"/>
</dbReference>
<protein>
    <submittedName>
        <fullName evidence="3">Uncharacterized protein</fullName>
    </submittedName>
</protein>
<dbReference type="Proteomes" id="UP000028401">
    <property type="component" value="Unassembled WGS sequence"/>
</dbReference>
<feature type="compositionally biased region" description="Polar residues" evidence="2">
    <location>
        <begin position="1"/>
        <end position="11"/>
    </location>
</feature>
<feature type="coiled-coil region" evidence="1">
    <location>
        <begin position="37"/>
        <end position="86"/>
    </location>
</feature>
<dbReference type="EMBL" id="AZSI01000079">
    <property type="protein sequence ID" value="KEY62059.1"/>
    <property type="molecule type" value="Genomic_DNA"/>
</dbReference>
<comment type="caution">
    <text evidence="3">The sequence shown here is derived from an EMBL/GenBank/DDBJ whole genome shotgun (WGS) entry which is preliminary data.</text>
</comment>
<proteinExistence type="predicted"/>
<name>A0A084A9T0_LACLC</name>
<evidence type="ECO:0000313" key="3">
    <source>
        <dbReference type="EMBL" id="KEY62059.1"/>
    </source>
</evidence>
<accession>A0A084A9T0</accession>
<evidence type="ECO:0000256" key="1">
    <source>
        <dbReference type="SAM" id="Coils"/>
    </source>
</evidence>
<sequence length="135" mass="14396">AKPNMQSSLTENENKIPALTEQINTDTAKVSPLESKLTTETATLSDLQQQLDNAKNSNAEQLQADVNAKQSVVDNLTKEIESAKADTELKVTREDAANKAAPDLITSKTNAVSDANVADALVKTKEDAKSTIDGL</sequence>
<keyword evidence="1" id="KW-0175">Coiled coil</keyword>
<organism evidence="3 4">
    <name type="scientific">Lactococcus cremoris subsp. cremoris GE214</name>
    <dbReference type="NCBI Taxonomy" id="1415168"/>
    <lineage>
        <taxon>Bacteria</taxon>
        <taxon>Bacillati</taxon>
        <taxon>Bacillota</taxon>
        <taxon>Bacilli</taxon>
        <taxon>Lactobacillales</taxon>
        <taxon>Streptococcaceae</taxon>
        <taxon>Lactococcus</taxon>
        <taxon>Lactococcus cremoris subsp. cremoris</taxon>
    </lineage>
</organism>
<gene>
    <name evidence="3" type="ORF">U725_01806</name>
</gene>
<reference evidence="3 4" key="1">
    <citation type="submission" date="2014-06" db="EMBL/GenBank/DDBJ databases">
        <title>Draft genome sequence of the putrescine producing strain Lactococcus lactis subsp cremoris GE214.</title>
        <authorList>
            <person name="Ladero V."/>
            <person name="Linares D.M."/>
            <person name="del Rio B."/>
            <person name="Mayo B."/>
            <person name="Martin M.C."/>
            <person name="Fernandez M."/>
            <person name="Alvarez M.A."/>
        </authorList>
    </citation>
    <scope>NUCLEOTIDE SEQUENCE [LARGE SCALE GENOMIC DNA]</scope>
    <source>
        <strain evidence="3 4">GE214</strain>
    </source>
</reference>
<feature type="non-terminal residue" evidence="3">
    <location>
        <position position="135"/>
    </location>
</feature>